<evidence type="ECO:0000313" key="3">
    <source>
        <dbReference type="Proteomes" id="UP001515500"/>
    </source>
</evidence>
<dbReference type="GeneID" id="120264871"/>
<dbReference type="Proteomes" id="UP001515500">
    <property type="component" value="Chromosome 7"/>
</dbReference>
<accession>A0AB40BMN7</accession>
<sequence length="548" mass="62573">MVSNEVDDCIEEANGEDQQILDASTPKLTEYVLIRVPSIKTKDSDHRSKRRRLLDILKARPSRAWLKKFKFSSPFTACREAVKEHEEVSLSVPTPAGARRFHVQFIRKINWSTTLNVLKDWMKNPMNIALFIWLICVAVSLVMLALLLLGLLDQAFPSQALQNYWIEINNQVLNALFTLMSLYQHPNLFHHMVLLCRWRSEDITELRKIYCKNGAYRPHEWAHMTVVVVLLNIACFSQYFLCALYWEYRNSDRPEIPETLLVILGTATPVIAGIYTVYSPLGKEYESNSNDSNEEESSTKQLNKTGLKLYSRKAEASRPEWAGGLFDCGDDVTACSLSFFCTCCVLGWNMERLGFGNMYVHMVLFLLLCIAPFFIFNVSALNIHNDVIADVVGITGRVISVFGLLYGGYWRIEMRKRFKLPGNTHCCGSESLTDYLQWMFCWSCSLAQEVRTANLYDIEDGNLYRKEFIDIIDDNIGNTDSDDDEEFDSILQPLNPSSSSESEESCELPLSDPMAPPTQPSMQLQETNEIVHDSQLIQKEATDKTDTL</sequence>
<dbReference type="AlphaFoldDB" id="A0AB40BMN7"/>
<gene>
    <name evidence="4" type="primary">LOC120264871</name>
</gene>
<feature type="region of interest" description="Disordered" evidence="1">
    <location>
        <begin position="493"/>
        <end position="522"/>
    </location>
</feature>
<dbReference type="InterPro" id="IPR006461">
    <property type="entry name" value="PLAC_motif_containing"/>
</dbReference>
<feature type="transmembrane region" description="Helical" evidence="2">
    <location>
        <begin position="260"/>
        <end position="278"/>
    </location>
</feature>
<dbReference type="Pfam" id="PF11204">
    <property type="entry name" value="DUF2985"/>
    <property type="match status" value="1"/>
</dbReference>
<protein>
    <submittedName>
        <fullName evidence="4">Uncharacterized protein LOC120264871</fullName>
    </submittedName>
</protein>
<feature type="transmembrane region" description="Helical" evidence="2">
    <location>
        <begin position="387"/>
        <end position="409"/>
    </location>
</feature>
<evidence type="ECO:0000256" key="2">
    <source>
        <dbReference type="SAM" id="Phobius"/>
    </source>
</evidence>
<feature type="transmembrane region" description="Helical" evidence="2">
    <location>
        <begin position="128"/>
        <end position="152"/>
    </location>
</feature>
<proteinExistence type="predicted"/>
<dbReference type="RefSeq" id="XP_039128680.1">
    <property type="nucleotide sequence ID" value="XM_039272746.1"/>
</dbReference>
<keyword evidence="3" id="KW-1185">Reference proteome</keyword>
<dbReference type="GO" id="GO:0009975">
    <property type="term" value="F:cyclase activity"/>
    <property type="evidence" value="ECO:0007669"/>
    <property type="project" value="TreeGrafter"/>
</dbReference>
<dbReference type="PANTHER" id="PTHR31045:SF23">
    <property type="entry name" value="OS01G0825900 PROTEIN"/>
    <property type="match status" value="1"/>
</dbReference>
<keyword evidence="2" id="KW-1133">Transmembrane helix</keyword>
<keyword evidence="2" id="KW-0812">Transmembrane</keyword>
<dbReference type="InterPro" id="IPR021369">
    <property type="entry name" value="DUF2985"/>
</dbReference>
<dbReference type="Pfam" id="PF04749">
    <property type="entry name" value="PLAC8"/>
    <property type="match status" value="1"/>
</dbReference>
<evidence type="ECO:0000313" key="4">
    <source>
        <dbReference type="RefSeq" id="XP_039128680.1"/>
    </source>
</evidence>
<dbReference type="NCBIfam" id="TIGR01571">
    <property type="entry name" value="A_thal_Cys_rich"/>
    <property type="match status" value="1"/>
</dbReference>
<dbReference type="GO" id="GO:0051762">
    <property type="term" value="P:sesquiterpene biosynthetic process"/>
    <property type="evidence" value="ECO:0007669"/>
    <property type="project" value="TreeGrafter"/>
</dbReference>
<name>A0AB40BMN7_DIOCR</name>
<organism evidence="3 4">
    <name type="scientific">Dioscorea cayennensis subsp. rotundata</name>
    <name type="common">White Guinea yam</name>
    <name type="synonym">Dioscorea rotundata</name>
    <dbReference type="NCBI Taxonomy" id="55577"/>
    <lineage>
        <taxon>Eukaryota</taxon>
        <taxon>Viridiplantae</taxon>
        <taxon>Streptophyta</taxon>
        <taxon>Embryophyta</taxon>
        <taxon>Tracheophyta</taxon>
        <taxon>Spermatophyta</taxon>
        <taxon>Magnoliopsida</taxon>
        <taxon>Liliopsida</taxon>
        <taxon>Dioscoreales</taxon>
        <taxon>Dioscoreaceae</taxon>
        <taxon>Dioscorea</taxon>
    </lineage>
</organism>
<feature type="transmembrane region" description="Helical" evidence="2">
    <location>
        <begin position="359"/>
        <end position="381"/>
    </location>
</feature>
<reference evidence="4" key="1">
    <citation type="submission" date="2025-08" db="UniProtKB">
        <authorList>
            <consortium name="RefSeq"/>
        </authorList>
    </citation>
    <scope>IDENTIFICATION</scope>
</reference>
<dbReference type="PANTHER" id="PTHR31045">
    <property type="entry name" value="PLAC8 FAMILY PROTEIN-RELATED"/>
    <property type="match status" value="1"/>
</dbReference>
<evidence type="ECO:0000256" key="1">
    <source>
        <dbReference type="SAM" id="MobiDB-lite"/>
    </source>
</evidence>
<feature type="transmembrane region" description="Helical" evidence="2">
    <location>
        <begin position="226"/>
        <end position="248"/>
    </location>
</feature>
<keyword evidence="2" id="KW-0472">Membrane</keyword>